<dbReference type="GO" id="GO:0046872">
    <property type="term" value="F:metal ion binding"/>
    <property type="evidence" value="ECO:0007669"/>
    <property type="project" value="UniProtKB-KW"/>
</dbReference>
<evidence type="ECO:0000313" key="11">
    <source>
        <dbReference type="EMBL" id="TCI11003.1"/>
    </source>
</evidence>
<dbReference type="EMBL" id="SJTG01000002">
    <property type="protein sequence ID" value="TCI11003.1"/>
    <property type="molecule type" value="Genomic_DNA"/>
</dbReference>
<comment type="cofactor">
    <cofactor evidence="1">
        <name>Zn(2+)</name>
        <dbReference type="ChEBI" id="CHEBI:29105"/>
    </cofactor>
</comment>
<dbReference type="RefSeq" id="WP_131409581.1">
    <property type="nucleotide sequence ID" value="NZ_SJTG01000002.1"/>
</dbReference>
<sequence>MNTTSPSFRRCLLALGIAASMSCAWAADTATTAAPPAVKPDVVAANIDTTVKPGDDFFAFANGGWLKSHPIPAAEVQWGIGQVVQDDLYAKLRRISEAAAAQKSAAAGSDEQKVGDFWTTAMDQALADRLGLSPLKGELARIDAVHDVNSALDAAFALQPLGVDVFFDAGVSQDEKASDVMAVHLGQGGLGLPERDYYFNTEQGVAKARVAYVEHLHRMFRLLGTADAAARQSATQVMAFETALAKVSRPLAELRDPEKNYNKMSPADLTGKYTPAIAWNDRLRGWNLQAGRVIVGQPEFFKGLQALLARTPPSVLRDYLRVHLADAYASFLSQDIDNEHFDFYRRVLAGQKEQKPRWKRAINAENMAMGMILGRIYVKDYFPDNSKQRYNAMVEAIRTAYGERIDRLDWMSAATKARAHEKLAAVTKKVGYPDKWKDYSALAIGRESYAQNMMNAQRWAFNDMVSKFGKPVDRAEWEMTPQTYNAYYNPSNNEIVLPAAQFLIPGFADNQIDDAVVYGYVAASTIGHELTHGFDDEGRQFDAKGNLTDWWTAQDAARFKQRADVMVKQFNAYEPLPGLHINGEASLGENIADFGGLMIGLDAFHKTEQFKKGEKIAGYTPLQRFFLGYALGWLSQEREAMLRQSLLSDVHAPAKWRVNGPLSNIPEFYQAFDVKPGQPMWRPETQRVRIW</sequence>
<dbReference type="SUPFAM" id="SSF55486">
    <property type="entry name" value="Metalloproteases ('zincins'), catalytic domain"/>
    <property type="match status" value="1"/>
</dbReference>
<dbReference type="InterPro" id="IPR018497">
    <property type="entry name" value="Peptidase_M13_C"/>
</dbReference>
<dbReference type="CDD" id="cd08662">
    <property type="entry name" value="M13"/>
    <property type="match status" value="1"/>
</dbReference>
<proteinExistence type="inferred from homology"/>
<dbReference type="GO" id="GO:0004222">
    <property type="term" value="F:metalloendopeptidase activity"/>
    <property type="evidence" value="ECO:0007669"/>
    <property type="project" value="InterPro"/>
</dbReference>
<comment type="caution">
    <text evidence="11">The sequence shown here is derived from an EMBL/GenBank/DDBJ whole genome shotgun (WGS) entry which is preliminary data.</text>
</comment>
<dbReference type="InterPro" id="IPR042089">
    <property type="entry name" value="Peptidase_M13_dom_2"/>
</dbReference>
<evidence type="ECO:0000256" key="4">
    <source>
        <dbReference type="ARBA" id="ARBA00022723"/>
    </source>
</evidence>
<reference evidence="11 12" key="1">
    <citation type="submission" date="2019-02" db="EMBL/GenBank/DDBJ databases">
        <title>Dyella amyloliquefaciens sp. nov., isolated from forest soil.</title>
        <authorList>
            <person name="Gao Z.-H."/>
            <person name="Qiu L.-H."/>
        </authorList>
    </citation>
    <scope>NUCLEOTIDE SEQUENCE [LARGE SCALE GENOMIC DNA]</scope>
    <source>
        <strain evidence="11 12">KACC 12747</strain>
    </source>
</reference>
<dbReference type="Proteomes" id="UP000291822">
    <property type="component" value="Unassembled WGS sequence"/>
</dbReference>
<evidence type="ECO:0000256" key="6">
    <source>
        <dbReference type="ARBA" id="ARBA00022833"/>
    </source>
</evidence>
<dbReference type="Gene3D" id="3.40.390.10">
    <property type="entry name" value="Collagenase (Catalytic Domain)"/>
    <property type="match status" value="1"/>
</dbReference>
<evidence type="ECO:0000259" key="9">
    <source>
        <dbReference type="Pfam" id="PF01431"/>
    </source>
</evidence>
<accession>A0A4R0YVJ0</accession>
<feature type="signal peptide" evidence="8">
    <location>
        <begin position="1"/>
        <end position="26"/>
    </location>
</feature>
<organism evidence="11 12">
    <name type="scientific">Dyella soli</name>
    <dbReference type="NCBI Taxonomy" id="522319"/>
    <lineage>
        <taxon>Bacteria</taxon>
        <taxon>Pseudomonadati</taxon>
        <taxon>Pseudomonadota</taxon>
        <taxon>Gammaproteobacteria</taxon>
        <taxon>Lysobacterales</taxon>
        <taxon>Rhodanobacteraceae</taxon>
        <taxon>Dyella</taxon>
    </lineage>
</organism>
<evidence type="ECO:0000256" key="8">
    <source>
        <dbReference type="SAM" id="SignalP"/>
    </source>
</evidence>
<dbReference type="InterPro" id="IPR024079">
    <property type="entry name" value="MetalloPept_cat_dom_sf"/>
</dbReference>
<keyword evidence="8" id="KW-0732">Signal</keyword>
<comment type="similarity">
    <text evidence="2">Belongs to the peptidase M13 family.</text>
</comment>
<dbReference type="PANTHER" id="PTHR11733">
    <property type="entry name" value="ZINC METALLOPROTEASE FAMILY M13 NEPRILYSIN-RELATED"/>
    <property type="match status" value="1"/>
</dbReference>
<feature type="domain" description="Peptidase M13 C-terminal" evidence="9">
    <location>
        <begin position="485"/>
        <end position="687"/>
    </location>
</feature>
<name>A0A4R0YVJ0_9GAMM</name>
<protein>
    <submittedName>
        <fullName evidence="11">M13 family peptidase</fullName>
    </submittedName>
</protein>
<evidence type="ECO:0000256" key="7">
    <source>
        <dbReference type="ARBA" id="ARBA00023049"/>
    </source>
</evidence>
<evidence type="ECO:0000259" key="10">
    <source>
        <dbReference type="Pfam" id="PF05649"/>
    </source>
</evidence>
<dbReference type="GO" id="GO:0005886">
    <property type="term" value="C:plasma membrane"/>
    <property type="evidence" value="ECO:0007669"/>
    <property type="project" value="TreeGrafter"/>
</dbReference>
<dbReference type="InterPro" id="IPR000718">
    <property type="entry name" value="Peptidase_M13"/>
</dbReference>
<dbReference type="PROSITE" id="PS51885">
    <property type="entry name" value="NEPRILYSIN"/>
    <property type="match status" value="1"/>
</dbReference>
<keyword evidence="5" id="KW-0378">Hydrolase</keyword>
<feature type="domain" description="Peptidase M13 N-terminal" evidence="10">
    <location>
        <begin position="53"/>
        <end position="433"/>
    </location>
</feature>
<evidence type="ECO:0000313" key="12">
    <source>
        <dbReference type="Proteomes" id="UP000291822"/>
    </source>
</evidence>
<keyword evidence="3" id="KW-0645">Protease</keyword>
<evidence type="ECO:0000256" key="5">
    <source>
        <dbReference type="ARBA" id="ARBA00022801"/>
    </source>
</evidence>
<keyword evidence="4" id="KW-0479">Metal-binding</keyword>
<keyword evidence="7" id="KW-0482">Metalloprotease</keyword>
<dbReference type="Pfam" id="PF01431">
    <property type="entry name" value="Peptidase_M13"/>
    <property type="match status" value="1"/>
</dbReference>
<dbReference type="AlphaFoldDB" id="A0A4R0YVJ0"/>
<dbReference type="InterPro" id="IPR008753">
    <property type="entry name" value="Peptidase_M13_N"/>
</dbReference>
<gene>
    <name evidence="11" type="ORF">EZM97_19460</name>
</gene>
<keyword evidence="6" id="KW-0862">Zinc</keyword>
<dbReference type="GO" id="GO:0016485">
    <property type="term" value="P:protein processing"/>
    <property type="evidence" value="ECO:0007669"/>
    <property type="project" value="TreeGrafter"/>
</dbReference>
<dbReference type="Gene3D" id="1.10.1380.10">
    <property type="entry name" value="Neutral endopeptidase , domain2"/>
    <property type="match status" value="1"/>
</dbReference>
<evidence type="ECO:0000256" key="3">
    <source>
        <dbReference type="ARBA" id="ARBA00022670"/>
    </source>
</evidence>
<dbReference type="PRINTS" id="PR00786">
    <property type="entry name" value="NEPRILYSIN"/>
</dbReference>
<dbReference type="Pfam" id="PF05649">
    <property type="entry name" value="Peptidase_M13_N"/>
    <property type="match status" value="1"/>
</dbReference>
<evidence type="ECO:0000256" key="2">
    <source>
        <dbReference type="ARBA" id="ARBA00007357"/>
    </source>
</evidence>
<evidence type="ECO:0000256" key="1">
    <source>
        <dbReference type="ARBA" id="ARBA00001947"/>
    </source>
</evidence>
<dbReference type="PANTHER" id="PTHR11733:SF167">
    <property type="entry name" value="FI17812P1-RELATED"/>
    <property type="match status" value="1"/>
</dbReference>
<feature type="chain" id="PRO_5020718505" evidence="8">
    <location>
        <begin position="27"/>
        <end position="691"/>
    </location>
</feature>
<keyword evidence="12" id="KW-1185">Reference proteome</keyword>